<dbReference type="SUPFAM" id="SSF51717">
    <property type="entry name" value="Dihydropteroate synthetase-like"/>
    <property type="match status" value="1"/>
</dbReference>
<dbReference type="PANTHER" id="PTHR20941">
    <property type="entry name" value="FOLATE SYNTHESIS PROTEINS"/>
    <property type="match status" value="1"/>
</dbReference>
<protein>
    <recommendedName>
        <fullName evidence="4 9">Dihydropteroate synthase</fullName>
        <shortName evidence="9">DHPS</shortName>
        <ecNumber evidence="4 9">2.5.1.15</ecNumber>
    </recommendedName>
    <alternativeName>
        <fullName evidence="9">Dihydropteroate pyrophosphorylase</fullName>
    </alternativeName>
</protein>
<dbReference type="RefSeq" id="WP_168606644.1">
    <property type="nucleotide sequence ID" value="NZ_CP038852.1"/>
</dbReference>
<dbReference type="PANTHER" id="PTHR20941:SF1">
    <property type="entry name" value="FOLIC ACID SYNTHESIS PROTEIN FOL1"/>
    <property type="match status" value="1"/>
</dbReference>
<reference evidence="11 12" key="1">
    <citation type="journal article" date="2020" name="Nat. Microbiol.">
        <title>Lysogenic host-virus interactions in SAR11 marine bacteria.</title>
        <authorList>
            <person name="Morris R.M."/>
            <person name="Cain K.R."/>
            <person name="Hvorecny K.L."/>
            <person name="Kollman J.M."/>
        </authorList>
    </citation>
    <scope>NUCLEOTIDE SEQUENCE [LARGE SCALE GENOMIC DNA]</scope>
    <source>
        <strain evidence="11 12">NP1</strain>
    </source>
</reference>
<dbReference type="Proteomes" id="UP000501094">
    <property type="component" value="Chromosome"/>
</dbReference>
<keyword evidence="6 9" id="KW-0479">Metal-binding</keyword>
<proteinExistence type="inferred from homology"/>
<evidence type="ECO:0000256" key="6">
    <source>
        <dbReference type="ARBA" id="ARBA00022723"/>
    </source>
</evidence>
<dbReference type="InterPro" id="IPR011005">
    <property type="entry name" value="Dihydropteroate_synth-like_sf"/>
</dbReference>
<keyword evidence="12" id="KW-1185">Reference proteome</keyword>
<sequence>MKKYYTRVCNFAYGKFSIELVRKKKNFPLNGNKKISFGQIEILTRTSIKKIDLKDIKKLPKLLKEKINKDLKNIVKKNKNFSSLNFNKIPNIMGILNLTPDSFSDGGKFNKKKKGISQAKNLFKSGADIIDVGGESTRPGSKPVSKKEEWDRIKEILKDIDKKIPLSLDTRKSEIMNKGIQLGVELINDVSGLSYDPKTVGVLKKNKTPFVIQHSQGTPEKMQKNPKYKNELLDIYDFFEQKIKFLRSMGIKHNNIMIDPGIGFGKNLKHNMNLIRSVSIFHTLGFPILLGLSRKRFIKDLSGKNDSKERLGGTVASSMYTIMQGVQVLRIHDVNELRQSIKVFKELIKN</sequence>
<gene>
    <name evidence="11" type="primary">folP</name>
    <name evidence="11" type="ORF">E5R92_03050</name>
</gene>
<dbReference type="PROSITE" id="PS50972">
    <property type="entry name" value="PTERIN_BINDING"/>
    <property type="match status" value="1"/>
</dbReference>
<dbReference type="InterPro" id="IPR006390">
    <property type="entry name" value="DHP_synth_dom"/>
</dbReference>
<evidence type="ECO:0000256" key="3">
    <source>
        <dbReference type="ARBA" id="ARBA00004763"/>
    </source>
</evidence>
<comment type="function">
    <text evidence="9">Catalyzes the condensation of para-aminobenzoate (pABA) with 6-hydroxymethyl-7,8-dihydropterin diphosphate (DHPt-PP) to form 7,8-dihydropteroate (H2Pte), the immediate precursor of folate derivatives.</text>
</comment>
<comment type="pathway">
    <text evidence="3 9">Cofactor biosynthesis; tetrahydrofolate biosynthesis; 7,8-dihydrofolate from 2-amino-4-hydroxy-6-hydroxymethyl-7,8-dihydropteridine diphosphate and 4-aminobenzoate: step 1/2.</text>
</comment>
<dbReference type="EC" id="2.5.1.15" evidence="4 9"/>
<dbReference type="CDD" id="cd00739">
    <property type="entry name" value="DHPS"/>
    <property type="match status" value="1"/>
</dbReference>
<evidence type="ECO:0000313" key="11">
    <source>
        <dbReference type="EMBL" id="QIZ20762.1"/>
    </source>
</evidence>
<evidence type="ECO:0000256" key="4">
    <source>
        <dbReference type="ARBA" id="ARBA00012458"/>
    </source>
</evidence>
<keyword evidence="8 9" id="KW-0289">Folate biosynthesis</keyword>
<evidence type="ECO:0000256" key="8">
    <source>
        <dbReference type="ARBA" id="ARBA00022909"/>
    </source>
</evidence>
<dbReference type="NCBIfam" id="TIGR01496">
    <property type="entry name" value="DHPS"/>
    <property type="match status" value="1"/>
</dbReference>
<dbReference type="InterPro" id="IPR045031">
    <property type="entry name" value="DHP_synth-like"/>
</dbReference>
<name>A0A6H1Q1G8_9PROT</name>
<evidence type="ECO:0000259" key="10">
    <source>
        <dbReference type="PROSITE" id="PS50972"/>
    </source>
</evidence>
<evidence type="ECO:0000313" key="12">
    <source>
        <dbReference type="Proteomes" id="UP000501094"/>
    </source>
</evidence>
<dbReference type="GO" id="GO:0004156">
    <property type="term" value="F:dihydropteroate synthase activity"/>
    <property type="evidence" value="ECO:0007669"/>
    <property type="project" value="UniProtKB-EC"/>
</dbReference>
<dbReference type="InterPro" id="IPR000489">
    <property type="entry name" value="Pterin-binding_dom"/>
</dbReference>
<dbReference type="EMBL" id="CP038852">
    <property type="protein sequence ID" value="QIZ20762.1"/>
    <property type="molecule type" value="Genomic_DNA"/>
</dbReference>
<dbReference type="Pfam" id="PF00809">
    <property type="entry name" value="Pterin_bind"/>
    <property type="match status" value="1"/>
</dbReference>
<dbReference type="GO" id="GO:0005829">
    <property type="term" value="C:cytosol"/>
    <property type="evidence" value="ECO:0007669"/>
    <property type="project" value="TreeGrafter"/>
</dbReference>
<evidence type="ECO:0000256" key="1">
    <source>
        <dbReference type="ARBA" id="ARBA00000012"/>
    </source>
</evidence>
<comment type="cofactor">
    <cofactor evidence="2 9">
        <name>Mg(2+)</name>
        <dbReference type="ChEBI" id="CHEBI:18420"/>
    </cofactor>
</comment>
<accession>A0A6H1Q1G8</accession>
<evidence type="ECO:0000256" key="9">
    <source>
        <dbReference type="RuleBase" id="RU361205"/>
    </source>
</evidence>
<dbReference type="KEGG" id="peg:E5R92_03050"/>
<dbReference type="AlphaFoldDB" id="A0A6H1Q1G8"/>
<comment type="catalytic activity">
    <reaction evidence="1">
        <text>(7,8-dihydropterin-6-yl)methyl diphosphate + 4-aminobenzoate = 7,8-dihydropteroate + diphosphate</text>
        <dbReference type="Rhea" id="RHEA:19949"/>
        <dbReference type="ChEBI" id="CHEBI:17836"/>
        <dbReference type="ChEBI" id="CHEBI:17839"/>
        <dbReference type="ChEBI" id="CHEBI:33019"/>
        <dbReference type="ChEBI" id="CHEBI:72950"/>
        <dbReference type="EC" id="2.5.1.15"/>
    </reaction>
</comment>
<evidence type="ECO:0000256" key="7">
    <source>
        <dbReference type="ARBA" id="ARBA00022842"/>
    </source>
</evidence>
<evidence type="ECO:0000256" key="2">
    <source>
        <dbReference type="ARBA" id="ARBA00001946"/>
    </source>
</evidence>
<keyword evidence="5 9" id="KW-0808">Transferase</keyword>
<dbReference type="PROSITE" id="PS00792">
    <property type="entry name" value="DHPS_1"/>
    <property type="match status" value="1"/>
</dbReference>
<evidence type="ECO:0000256" key="5">
    <source>
        <dbReference type="ARBA" id="ARBA00022679"/>
    </source>
</evidence>
<dbReference type="PROSITE" id="PS00793">
    <property type="entry name" value="DHPS_2"/>
    <property type="match status" value="1"/>
</dbReference>
<organism evidence="11 12">
    <name type="scientific">Candidatus Pelagibacter giovannonii</name>
    <dbReference type="NCBI Taxonomy" id="2563896"/>
    <lineage>
        <taxon>Bacteria</taxon>
        <taxon>Pseudomonadati</taxon>
        <taxon>Pseudomonadota</taxon>
        <taxon>Alphaproteobacteria</taxon>
        <taxon>Candidatus Pelagibacterales</taxon>
        <taxon>Candidatus Pelagibacteraceae</taxon>
        <taxon>Candidatus Pelagibacter</taxon>
    </lineage>
</organism>
<dbReference type="UniPathway" id="UPA00077">
    <property type="reaction ID" value="UER00156"/>
</dbReference>
<dbReference type="GO" id="GO:0046872">
    <property type="term" value="F:metal ion binding"/>
    <property type="evidence" value="ECO:0007669"/>
    <property type="project" value="UniProtKB-KW"/>
</dbReference>
<comment type="similarity">
    <text evidence="9">Belongs to the DHPS family.</text>
</comment>
<dbReference type="GO" id="GO:0046656">
    <property type="term" value="P:folic acid biosynthetic process"/>
    <property type="evidence" value="ECO:0007669"/>
    <property type="project" value="UniProtKB-KW"/>
</dbReference>
<feature type="domain" description="Pterin-binding" evidence="10">
    <location>
        <begin position="90"/>
        <end position="342"/>
    </location>
</feature>
<dbReference type="Gene3D" id="3.20.20.20">
    <property type="entry name" value="Dihydropteroate synthase-like"/>
    <property type="match status" value="1"/>
</dbReference>
<dbReference type="GO" id="GO:0046654">
    <property type="term" value="P:tetrahydrofolate biosynthetic process"/>
    <property type="evidence" value="ECO:0007669"/>
    <property type="project" value="UniProtKB-UniPathway"/>
</dbReference>
<keyword evidence="7 9" id="KW-0460">Magnesium</keyword>